<gene>
    <name evidence="1" type="ORF">HPA02_05210</name>
</gene>
<dbReference type="Proteomes" id="UP000321275">
    <property type="component" value="Unassembled WGS sequence"/>
</dbReference>
<protein>
    <recommendedName>
        <fullName evidence="3">HEPN AbiU2-like domain-containing protein</fullName>
    </recommendedName>
</protein>
<sequence>MHLCKLDEDKSKVSFHAAKKAINKLPGLDHDKRILNEAIKSFRDSINAIKTKHRNRYIAHLTEDGYPEPFDLPDFTAEFQELVEEAYNVFTLIWGAEVQFGFKVGSQERFLNFNEEFLQNA</sequence>
<dbReference type="AlphaFoldDB" id="A0A510X485"/>
<evidence type="ECO:0000313" key="1">
    <source>
        <dbReference type="EMBL" id="GEK46238.1"/>
    </source>
</evidence>
<evidence type="ECO:0000313" key="2">
    <source>
        <dbReference type="Proteomes" id="UP000321275"/>
    </source>
</evidence>
<accession>A0A510X485</accession>
<dbReference type="EMBL" id="BJUK01000004">
    <property type="protein sequence ID" value="GEK46238.1"/>
    <property type="molecule type" value="Genomic_DNA"/>
</dbReference>
<organism evidence="1 2">
    <name type="scientific">Bisbaumannia pacifica</name>
    <dbReference type="NCBI Taxonomy" id="77098"/>
    <lineage>
        <taxon>Bacteria</taxon>
        <taxon>Pseudomonadati</taxon>
        <taxon>Pseudomonadota</taxon>
        <taxon>Gammaproteobacteria</taxon>
        <taxon>Oceanospirillales</taxon>
        <taxon>Halomonadaceae</taxon>
        <taxon>Bisbaumannia</taxon>
    </lineage>
</organism>
<reference evidence="1 2" key="1">
    <citation type="submission" date="2019-07" db="EMBL/GenBank/DDBJ databases">
        <title>Whole genome shotgun sequence of Halomonas pacifica NBRC 102220.</title>
        <authorList>
            <person name="Hosoyama A."/>
            <person name="Uohara A."/>
            <person name="Ohji S."/>
            <person name="Ichikawa N."/>
        </authorList>
    </citation>
    <scope>NUCLEOTIDE SEQUENCE [LARGE SCALE GENOMIC DNA]</scope>
    <source>
        <strain evidence="1 2">NBRC 102220</strain>
    </source>
</reference>
<proteinExistence type="predicted"/>
<keyword evidence="2" id="KW-1185">Reference proteome</keyword>
<evidence type="ECO:0008006" key="3">
    <source>
        <dbReference type="Google" id="ProtNLM"/>
    </source>
</evidence>
<comment type="caution">
    <text evidence="1">The sequence shown here is derived from an EMBL/GenBank/DDBJ whole genome shotgun (WGS) entry which is preliminary data.</text>
</comment>
<name>A0A510X485_9GAMM</name>